<dbReference type="RefSeq" id="WP_071930294.1">
    <property type="nucleotide sequence ID" value="NZ_CP018082.1"/>
</dbReference>
<evidence type="ECO:0000259" key="2">
    <source>
        <dbReference type="Pfam" id="PF25861"/>
    </source>
</evidence>
<protein>
    <submittedName>
        <fullName evidence="5">Alkaline phosphatase</fullName>
    </submittedName>
</protein>
<dbReference type="OrthoDB" id="6725302at2"/>
<feature type="domain" description="Alkaline phosphatase-like protein PglZ second" evidence="2">
    <location>
        <begin position="174"/>
        <end position="332"/>
    </location>
</feature>
<dbReference type="Pfam" id="PF25863">
    <property type="entry name" value="PglZ_C"/>
    <property type="match status" value="1"/>
</dbReference>
<evidence type="ECO:0000256" key="1">
    <source>
        <dbReference type="SAM" id="MobiDB-lite"/>
    </source>
</evidence>
<evidence type="ECO:0000259" key="3">
    <source>
        <dbReference type="Pfam" id="PF25862"/>
    </source>
</evidence>
<feature type="domain" description="Alkaline phosphatase-like protein PglZ N-terminal" evidence="3">
    <location>
        <begin position="8"/>
        <end position="102"/>
    </location>
</feature>
<dbReference type="KEGG" id="nsl:BOX37_27935"/>
<dbReference type="Pfam" id="PF25861">
    <property type="entry name" value="PglZ_2nd"/>
    <property type="match status" value="1"/>
</dbReference>
<dbReference type="EMBL" id="CP018082">
    <property type="protein sequence ID" value="APE37125.1"/>
    <property type="molecule type" value="Genomic_DNA"/>
</dbReference>
<dbReference type="Proteomes" id="UP000183810">
    <property type="component" value="Chromosome"/>
</dbReference>
<proteinExistence type="predicted"/>
<organism evidence="5 6">
    <name type="scientific">Nocardia mangyaensis</name>
    <dbReference type="NCBI Taxonomy" id="2213200"/>
    <lineage>
        <taxon>Bacteria</taxon>
        <taxon>Bacillati</taxon>
        <taxon>Actinomycetota</taxon>
        <taxon>Actinomycetes</taxon>
        <taxon>Mycobacteriales</taxon>
        <taxon>Nocardiaceae</taxon>
        <taxon>Nocardia</taxon>
    </lineage>
</organism>
<dbReference type="InterPro" id="IPR058881">
    <property type="entry name" value="PglZ_2nd"/>
</dbReference>
<keyword evidence="6" id="KW-1185">Reference proteome</keyword>
<feature type="region of interest" description="Disordered" evidence="1">
    <location>
        <begin position="661"/>
        <end position="686"/>
    </location>
</feature>
<gene>
    <name evidence="5" type="ORF">BOX37_27935</name>
</gene>
<dbReference type="InterPro" id="IPR047992">
    <property type="entry name" value="BREX_PglZ"/>
</dbReference>
<dbReference type="Pfam" id="PF08665">
    <property type="entry name" value="PglZ"/>
    <property type="match status" value="1"/>
</dbReference>
<evidence type="ECO:0000313" key="5">
    <source>
        <dbReference type="EMBL" id="APE37125.1"/>
    </source>
</evidence>
<feature type="domain" description="Alkaline phosphatase-like protein PglZ C-terminal" evidence="4">
    <location>
        <begin position="798"/>
        <end position="898"/>
    </location>
</feature>
<evidence type="ECO:0000313" key="6">
    <source>
        <dbReference type="Proteomes" id="UP000183810"/>
    </source>
</evidence>
<dbReference type="InterPro" id="IPR058882">
    <property type="entry name" value="PglZ_C"/>
</dbReference>
<evidence type="ECO:0000259" key="4">
    <source>
        <dbReference type="Pfam" id="PF25863"/>
    </source>
</evidence>
<dbReference type="InterPro" id="IPR058880">
    <property type="entry name" value="PglZ_N"/>
</dbReference>
<name>A0A1J0VYP3_9NOCA</name>
<dbReference type="SUPFAM" id="SSF53649">
    <property type="entry name" value="Alkaline phosphatase-like"/>
    <property type="match status" value="1"/>
</dbReference>
<dbReference type="AlphaFoldDB" id="A0A1J0VYP3"/>
<dbReference type="Pfam" id="PF25862">
    <property type="entry name" value="PglZ_1st"/>
    <property type="match status" value="1"/>
</dbReference>
<reference evidence="5" key="1">
    <citation type="submission" date="2016-11" db="EMBL/GenBank/DDBJ databases">
        <authorList>
            <person name="Jaros S."/>
            <person name="Januszkiewicz K."/>
            <person name="Wedrychowicz H."/>
        </authorList>
    </citation>
    <scope>NUCLEOTIDE SEQUENCE [LARGE SCALE GENOMIC DNA]</scope>
    <source>
        <strain evidence="5">Y48</strain>
    </source>
</reference>
<dbReference type="InterPro" id="IPR017850">
    <property type="entry name" value="Alkaline_phosphatase_core_sf"/>
</dbReference>
<dbReference type="NCBIfam" id="NF033446">
    <property type="entry name" value="BREX_PglZ_2"/>
    <property type="match status" value="1"/>
</dbReference>
<sequence length="902" mass="95753">MSREPVRPAVIRRKVESWLGEKEDTRRVIALRAIPQWPGDPVLRIGETTARVVPCPTPLAVRAALHDRSGDERLVLLTELSDSELGDGLLAHLSRAQVRSVDRWDLVRQMFETNNLDPSIVDSRYGGGSWIADALAQYAPESGWPAPPGVIVTRDHVLRCLTAQLSGLAPDQLDAGGLLDWSSDAAKVLRFSKLPGDLLEGIASYLTDIAGPAAVPIMAAVRAGYGSDAIPLGLLAAAAWPTSTASIGPAAGRAAAVADVGTVVAVTRARLEPFFGGNRLTDAQANALRATAEAWVVRASDTDPHAVARMFHRAEKLAVDIDAVATLGASDLLPTGFAMRMRDFGIAVQAALSSKTVTVDKVAAAQTKLDVVEGHRTATEDHHRVETARMAVRLLRWLALPESAAPRTLLEALQRQILVDGWVDRARLDVFAGDVDIAEAYKELYRRVDARRARHDEQFAVLLAADTAAEAQPGAMLRVEDVLDRVVAPILRRKPVLLIVLDGMSVAAATELAESVTRTGTWLELTPGGGPRAGVLAALPTITEVSRCSLLSGRIAVGQADAERAAFAGRYPDGMLVHKGGQRSGAGSVLDAAVTDAVADDRVRLVAAVVNTIDDALDRSTPGITVWSTDTVAAVRDLMTYARNRVVVMISDHGHVIDRGPDAKVVASPSSENRWRPAQPPAGDGEVAVHGSRVGKGGGAVVLPWREELRYGPRKEGYHGGAAPAEAVIPLLVFTAGDDKDVPGWAGAPVAGPDWWREALPDTPLVLETKTGKRSTPEPSLFDDVDASPAEAAQQVARPAMIEALLVSDVYAQRKKGNPRGLLPDDRVAALLAALLAGGGRATMDTMAAHAGVPAHRITGTVTALRKLLQVEGYPVLDIDADGQTVKLDTALLCEQFQLGQP</sequence>
<accession>A0A1J0VYP3</accession>